<keyword evidence="3" id="KW-1185">Reference proteome</keyword>
<evidence type="ECO:0000313" key="2">
    <source>
        <dbReference type="EMBL" id="KAK0673507.1"/>
    </source>
</evidence>
<accession>A0AA39ZLY1</accession>
<feature type="region of interest" description="Disordered" evidence="1">
    <location>
        <begin position="1"/>
        <end position="43"/>
    </location>
</feature>
<dbReference type="AlphaFoldDB" id="A0AA39ZLY1"/>
<proteinExistence type="predicted"/>
<feature type="region of interest" description="Disordered" evidence="1">
    <location>
        <begin position="115"/>
        <end position="309"/>
    </location>
</feature>
<protein>
    <submittedName>
        <fullName evidence="2">Uncharacterized protein</fullName>
    </submittedName>
</protein>
<evidence type="ECO:0000256" key="1">
    <source>
        <dbReference type="SAM" id="MobiDB-lite"/>
    </source>
</evidence>
<comment type="caution">
    <text evidence="2">The sequence shown here is derived from an EMBL/GenBank/DDBJ whole genome shotgun (WGS) entry which is preliminary data.</text>
</comment>
<gene>
    <name evidence="2" type="ORF">QBC41DRAFT_126568</name>
</gene>
<dbReference type="EMBL" id="JAULSY010000006">
    <property type="protein sequence ID" value="KAK0673507.1"/>
    <property type="molecule type" value="Genomic_DNA"/>
</dbReference>
<feature type="compositionally biased region" description="Basic and acidic residues" evidence="1">
    <location>
        <begin position="172"/>
        <end position="238"/>
    </location>
</feature>
<name>A0AA39ZLY1_9PEZI</name>
<organism evidence="2 3">
    <name type="scientific">Cercophora samala</name>
    <dbReference type="NCBI Taxonomy" id="330535"/>
    <lineage>
        <taxon>Eukaryota</taxon>
        <taxon>Fungi</taxon>
        <taxon>Dikarya</taxon>
        <taxon>Ascomycota</taxon>
        <taxon>Pezizomycotina</taxon>
        <taxon>Sordariomycetes</taxon>
        <taxon>Sordariomycetidae</taxon>
        <taxon>Sordariales</taxon>
        <taxon>Lasiosphaeriaceae</taxon>
        <taxon>Cercophora</taxon>
    </lineage>
</organism>
<dbReference type="Proteomes" id="UP001174997">
    <property type="component" value="Unassembled WGS sequence"/>
</dbReference>
<reference evidence="2" key="1">
    <citation type="submission" date="2023-06" db="EMBL/GenBank/DDBJ databases">
        <title>Genome-scale phylogeny and comparative genomics of the fungal order Sordariales.</title>
        <authorList>
            <consortium name="Lawrence Berkeley National Laboratory"/>
            <person name="Hensen N."/>
            <person name="Bonometti L."/>
            <person name="Westerberg I."/>
            <person name="Brannstrom I.O."/>
            <person name="Guillou S."/>
            <person name="Cros-Aarteil S."/>
            <person name="Calhoun S."/>
            <person name="Haridas S."/>
            <person name="Kuo A."/>
            <person name="Mondo S."/>
            <person name="Pangilinan J."/>
            <person name="Riley R."/>
            <person name="Labutti K."/>
            <person name="Andreopoulos B."/>
            <person name="Lipzen A."/>
            <person name="Chen C."/>
            <person name="Yanf M."/>
            <person name="Daum C."/>
            <person name="Ng V."/>
            <person name="Clum A."/>
            <person name="Steindorff A."/>
            <person name="Ohm R."/>
            <person name="Martin F."/>
            <person name="Silar P."/>
            <person name="Natvig D."/>
            <person name="Lalanne C."/>
            <person name="Gautier V."/>
            <person name="Ament-Velasquez S.L."/>
            <person name="Kruys A."/>
            <person name="Hutchinson M.I."/>
            <person name="Powell A.J."/>
            <person name="Barry K."/>
            <person name="Miller A.N."/>
            <person name="Grigoriev I.V."/>
            <person name="Debuchy R."/>
            <person name="Gladieux P."/>
            <person name="Thoren M.H."/>
            <person name="Johannesson H."/>
        </authorList>
    </citation>
    <scope>NUCLEOTIDE SEQUENCE</scope>
    <source>
        <strain evidence="2">CBS 307.81</strain>
    </source>
</reference>
<evidence type="ECO:0000313" key="3">
    <source>
        <dbReference type="Proteomes" id="UP001174997"/>
    </source>
</evidence>
<feature type="compositionally biased region" description="Low complexity" evidence="1">
    <location>
        <begin position="143"/>
        <end position="158"/>
    </location>
</feature>
<feature type="compositionally biased region" description="Polar residues" evidence="1">
    <location>
        <begin position="239"/>
        <end position="257"/>
    </location>
</feature>
<sequence length="343" mass="39619">MSRTVRWGSPTDGHYEHQRSDSGVGSFSDCESRTSNTDRNFLASGYEDNNTIYQLQRALEQARQQRDEFSKKVAELETTVRQLRNEIEQNKAHVRAVTDQNELFTHEKKTLAEKNKELSEQNTQLQEQLDDTMEKLKKSNRKSTVTSSPTAASSTTSESTEDKKPRRSASKRRPEKEKERDADREKEKREKEREKERKREKREKEHREHERPAEKEDDTIDRLRQRFDKHRVGDESDAKSSIASTKTARTSRPTSSYIEPLGLSTPRPQQTVPPSPARHHSYTAPGYPPSTTYASIREPSAYAQGAQRSAHPQVYIASGEYGYEEEEAAYHPHQVRTGRSERR</sequence>